<evidence type="ECO:0000313" key="2">
    <source>
        <dbReference type="Proteomes" id="UP001165960"/>
    </source>
</evidence>
<name>A0ACC2TCI6_9FUNG</name>
<organism evidence="1 2">
    <name type="scientific">Entomophthora muscae</name>
    <dbReference type="NCBI Taxonomy" id="34485"/>
    <lineage>
        <taxon>Eukaryota</taxon>
        <taxon>Fungi</taxon>
        <taxon>Fungi incertae sedis</taxon>
        <taxon>Zoopagomycota</taxon>
        <taxon>Entomophthoromycotina</taxon>
        <taxon>Entomophthoromycetes</taxon>
        <taxon>Entomophthorales</taxon>
        <taxon>Entomophthoraceae</taxon>
        <taxon>Entomophthora</taxon>
    </lineage>
</organism>
<comment type="caution">
    <text evidence="1">The sequence shown here is derived from an EMBL/GenBank/DDBJ whole genome shotgun (WGS) entry which is preliminary data.</text>
</comment>
<reference evidence="1" key="1">
    <citation type="submission" date="2022-04" db="EMBL/GenBank/DDBJ databases">
        <title>Genome of the entomopathogenic fungus Entomophthora muscae.</title>
        <authorList>
            <person name="Elya C."/>
            <person name="Lovett B.R."/>
            <person name="Lee E."/>
            <person name="Macias A.M."/>
            <person name="Hajek A.E."/>
            <person name="De Bivort B.L."/>
            <person name="Kasson M.T."/>
            <person name="De Fine Licht H.H."/>
            <person name="Stajich J.E."/>
        </authorList>
    </citation>
    <scope>NUCLEOTIDE SEQUENCE</scope>
    <source>
        <strain evidence="1">Berkeley</strain>
    </source>
</reference>
<sequence>MEPIEKKPKKIKISSKALTTGASKSAEASKNLNVLAQNAGQTSEAAAPVAKKFNPWAHKNKLPSALGSKEIPAGKEDCLAGLTFVLTGLLSSLTRDDTLDLIKRCGGRVTSAVSSKTSYLIVGEDPGETKLTKANSLSIPTLDEDAFYALVRSKEGSQPNAEIKVNASEEPKAEPKIEPTVEPKAEPKEEPKVEPMAEAPAAKKFNFWAVKNAAPSALGSKEIPVGVENSLAGKTFVLTGQLSSITREDTADLIKKCGGRVTSAVSSKTTYLVLGEDSGPSKIEKARSLGVQTLDEDQLFALIRSFEGQEIQPPASPIKKPAAKKIKISVKPEAASTEPSIVPIAAACDRPIVTKPISDLWVDKYKPSKLSELVGNNTNIKDLREFLGNWDPKKLDAKSMRAVLISGPPGIGKTTSAHLACKEAGFSPIEFNASDTRSKSSIEDILGQYIDNRSISEFFRPSSKPQADLQNCRPALILDEIDGMSGGDRGGVAEIIKYIKKTKVPIICICNDRMSPKVRSLATHCVDLKFRRPTVVSVKPLFDKITRNEGLSLSSNVIDKLFEMSHSDIRQVITLLSTWRLSNTAMSYDQGKAYATQLQKNTILDPFKIVEKYLNAAQFGNHTLNERIDFYYHDFQIAPLMVHENYLRCRPRKVPTSNPNVDVLKHLELLSEAADCISQADIVDRSIHLSQNWGLMPIHAAYSCAMPSDIMHGYMSGPYFFSSWLGQNSKSNKHARLLKETHLHLKSRISGNKNELRQSYLPTLVTRLTKPLAQEGQAGIPAVIQVMDHYFLEKDDWDALVDLRIFKGKNSILESIPSAVKSAFTRSYNKADHPTIVHAKLQTGRSKGKAMSNAATAAEMDDVLAAEDDTVEPEEDESNKDSDNPEDDKLVSKKTVAAKRKASTASTRGAKKPRGRGK</sequence>
<accession>A0ACC2TCI6</accession>
<dbReference type="Proteomes" id="UP001165960">
    <property type="component" value="Unassembled WGS sequence"/>
</dbReference>
<keyword evidence="2" id="KW-1185">Reference proteome</keyword>
<dbReference type="EMBL" id="QTSX02003019">
    <property type="protein sequence ID" value="KAJ9072364.1"/>
    <property type="molecule type" value="Genomic_DNA"/>
</dbReference>
<gene>
    <name evidence="1" type="primary">rfc1_1</name>
    <name evidence="1" type="ORF">DSO57_1028337</name>
</gene>
<protein>
    <submittedName>
        <fullName evidence="1">DNA replication factor C complex subunit Rfc1, variant 2</fullName>
    </submittedName>
</protein>
<evidence type="ECO:0000313" key="1">
    <source>
        <dbReference type="EMBL" id="KAJ9072364.1"/>
    </source>
</evidence>
<proteinExistence type="predicted"/>